<evidence type="ECO:0000313" key="4">
    <source>
        <dbReference type="EMBL" id="SSW92355.1"/>
    </source>
</evidence>
<dbReference type="AlphaFoldDB" id="A0A336JRE9"/>
<reference evidence="3 6" key="2">
    <citation type="submission" date="2018-07" db="EMBL/GenBank/DDBJ databases">
        <title>Genomic Encyclopedia of Archaeal and Bacterial Type Strains, Phase II (KMG-II): from individual species to whole genera.</title>
        <authorList>
            <person name="Goeker M."/>
        </authorList>
    </citation>
    <scope>NUCLEOTIDE SEQUENCE [LARGE SCALE GENOMIC DNA]</scope>
    <source>
        <strain evidence="3 6">JA575</strain>
    </source>
</reference>
<gene>
    <name evidence="3" type="ORF">BJ125_11924</name>
    <name evidence="4" type="ORF">SAMN05892882_11924</name>
</gene>
<dbReference type="RefSeq" id="WP_114359651.1">
    <property type="nucleotide sequence ID" value="NZ_QRDT01000019.1"/>
</dbReference>
<name>A0A336JRE9_9BRAD</name>
<feature type="compositionally biased region" description="Polar residues" evidence="1">
    <location>
        <begin position="26"/>
        <end position="35"/>
    </location>
</feature>
<sequence length="148" mass="15811">MKQHLSIVLATALAFTGASGAFAGTMSQNNASTGTDRSDASNAMKRGDRMEHATTGSAAPHGRLTLSDSQKQKLWSDLSGSAQRQTPPANFIGKVGEVVPNDVRTRPLPSQAASEVPVIRNYHFAMLDDRIVLVNPQTNKVAGIIRQQ</sequence>
<feature type="compositionally biased region" description="Polar residues" evidence="1">
    <location>
        <begin position="66"/>
        <end position="88"/>
    </location>
</feature>
<keyword evidence="2" id="KW-0732">Signal</keyword>
<protein>
    <submittedName>
        <fullName evidence="4">Uncharacterized protein DUF1236</fullName>
    </submittedName>
</protein>
<reference evidence="4 5" key="1">
    <citation type="submission" date="2017-08" db="EMBL/GenBank/DDBJ databases">
        <authorList>
            <person name="de Groot N.N."/>
        </authorList>
    </citation>
    <scope>NUCLEOTIDE SEQUENCE [LARGE SCALE GENOMIC DNA]</scope>
    <source>
        <strain evidence="4 5">JA575</strain>
    </source>
</reference>
<proteinExistence type="predicted"/>
<evidence type="ECO:0000313" key="3">
    <source>
        <dbReference type="EMBL" id="RED29156.1"/>
    </source>
</evidence>
<dbReference type="Pfam" id="PF06823">
    <property type="entry name" value="DUF1236"/>
    <property type="match status" value="1"/>
</dbReference>
<feature type="signal peptide" evidence="2">
    <location>
        <begin position="1"/>
        <end position="23"/>
    </location>
</feature>
<dbReference type="Proteomes" id="UP000256343">
    <property type="component" value="Unassembled WGS sequence"/>
</dbReference>
<dbReference type="InterPro" id="IPR009642">
    <property type="entry name" value="DUF1236"/>
</dbReference>
<dbReference type="OrthoDB" id="8140477at2"/>
<evidence type="ECO:0000313" key="6">
    <source>
        <dbReference type="Proteomes" id="UP000256343"/>
    </source>
</evidence>
<evidence type="ECO:0000256" key="2">
    <source>
        <dbReference type="SAM" id="SignalP"/>
    </source>
</evidence>
<feature type="chain" id="PRO_5016290427" evidence="2">
    <location>
        <begin position="24"/>
        <end position="148"/>
    </location>
</feature>
<evidence type="ECO:0000313" key="5">
    <source>
        <dbReference type="Proteomes" id="UP000252631"/>
    </source>
</evidence>
<dbReference type="Proteomes" id="UP000252631">
    <property type="component" value="Unassembled WGS sequence"/>
</dbReference>
<keyword evidence="6" id="KW-1185">Reference proteome</keyword>
<dbReference type="Gene3D" id="3.10.450.160">
    <property type="entry name" value="inner membrane protein cigr"/>
    <property type="match status" value="1"/>
</dbReference>
<feature type="region of interest" description="Disordered" evidence="1">
    <location>
        <begin position="26"/>
        <end position="89"/>
    </location>
</feature>
<dbReference type="EMBL" id="UFQQ01000019">
    <property type="protein sequence ID" value="SSW92355.1"/>
    <property type="molecule type" value="Genomic_DNA"/>
</dbReference>
<accession>A0A336JRE9</accession>
<organism evidence="4 5">
    <name type="scientific">Rhodopseudomonas pentothenatexigens</name>
    <dbReference type="NCBI Taxonomy" id="999699"/>
    <lineage>
        <taxon>Bacteria</taxon>
        <taxon>Pseudomonadati</taxon>
        <taxon>Pseudomonadota</taxon>
        <taxon>Alphaproteobacteria</taxon>
        <taxon>Hyphomicrobiales</taxon>
        <taxon>Nitrobacteraceae</taxon>
        <taxon>Rhodopseudomonas</taxon>
    </lineage>
</organism>
<dbReference type="EMBL" id="QRDT01000019">
    <property type="protein sequence ID" value="RED29156.1"/>
    <property type="molecule type" value="Genomic_DNA"/>
</dbReference>
<evidence type="ECO:0000256" key="1">
    <source>
        <dbReference type="SAM" id="MobiDB-lite"/>
    </source>
</evidence>